<proteinExistence type="predicted"/>
<protein>
    <submittedName>
        <fullName evidence="7">Prepilin peptidase dependent protein B</fullName>
    </submittedName>
</protein>
<evidence type="ECO:0000256" key="6">
    <source>
        <dbReference type="SAM" id="Phobius"/>
    </source>
</evidence>
<feature type="transmembrane region" description="Helical" evidence="6">
    <location>
        <begin position="21"/>
        <end position="40"/>
    </location>
</feature>
<dbReference type="GO" id="GO:0015628">
    <property type="term" value="P:protein secretion by the type II secretion system"/>
    <property type="evidence" value="ECO:0007669"/>
    <property type="project" value="TreeGrafter"/>
</dbReference>
<keyword evidence="3 6" id="KW-0812">Transmembrane</keyword>
<evidence type="ECO:0000256" key="3">
    <source>
        <dbReference type="ARBA" id="ARBA00022692"/>
    </source>
</evidence>
<dbReference type="NCBIfam" id="NF007848">
    <property type="entry name" value="PRK10557.1"/>
    <property type="match status" value="1"/>
</dbReference>
<dbReference type="InterPro" id="IPR012902">
    <property type="entry name" value="N_methyl_site"/>
</dbReference>
<dbReference type="EMBL" id="UGNC01000005">
    <property type="protein sequence ID" value="STW46541.1"/>
    <property type="molecule type" value="Genomic_DNA"/>
</dbReference>
<reference evidence="7 8" key="1">
    <citation type="submission" date="2018-06" db="EMBL/GenBank/DDBJ databases">
        <authorList>
            <consortium name="Pathogen Informatics"/>
            <person name="Doyle S."/>
        </authorList>
    </citation>
    <scope>NUCLEOTIDE SEQUENCE [LARGE SCALE GENOMIC DNA]</scope>
    <source>
        <strain evidence="7 8">NCTC9617</strain>
    </source>
</reference>
<sequence>MPQRQRRGMSVNSRGFSLAEALIAMAIGSLLLIGACRFLPALQRHILRQGEQLALESELWQRVHAVGKHLQRAGYCRGACGGAGLELAAGGECLIVRWDANSNGRWETSPAAAAESTGFRLRDGALETLRGASDCRGGGWEKITNPAAIVVTRFSVQRQVTPGFAPELSVTLAARSAQQTGLTSEVEQRVTGYNL</sequence>
<dbReference type="Proteomes" id="UP000255167">
    <property type="component" value="Unassembled WGS sequence"/>
</dbReference>
<organism evidence="7 8">
    <name type="scientific">Klebsiella pneumoniae</name>
    <dbReference type="NCBI Taxonomy" id="573"/>
    <lineage>
        <taxon>Bacteria</taxon>
        <taxon>Pseudomonadati</taxon>
        <taxon>Pseudomonadota</taxon>
        <taxon>Gammaproteobacteria</taxon>
        <taxon>Enterobacterales</taxon>
        <taxon>Enterobacteriaceae</taxon>
        <taxon>Klebsiella/Raoultella group</taxon>
        <taxon>Klebsiella</taxon>
        <taxon>Klebsiella pneumoniae complex</taxon>
    </lineage>
</organism>
<dbReference type="PIRSF" id="PIRSF004525">
    <property type="entry name" value="Pilin_peptidase-dep_B_prd"/>
    <property type="match status" value="1"/>
</dbReference>
<evidence type="ECO:0000256" key="1">
    <source>
        <dbReference type="ARBA" id="ARBA00004167"/>
    </source>
</evidence>
<dbReference type="NCBIfam" id="TIGR02532">
    <property type="entry name" value="IV_pilin_GFxxxE"/>
    <property type="match status" value="1"/>
</dbReference>
<keyword evidence="5 6" id="KW-0472">Membrane</keyword>
<dbReference type="Pfam" id="PF07963">
    <property type="entry name" value="N_methyl"/>
    <property type="match status" value="1"/>
</dbReference>
<evidence type="ECO:0000256" key="5">
    <source>
        <dbReference type="ARBA" id="ARBA00023136"/>
    </source>
</evidence>
<evidence type="ECO:0000256" key="4">
    <source>
        <dbReference type="ARBA" id="ARBA00022989"/>
    </source>
</evidence>
<dbReference type="AlphaFoldDB" id="A0A060VEI5"/>
<dbReference type="InterPro" id="IPR051621">
    <property type="entry name" value="T2SS_protein_J"/>
</dbReference>
<dbReference type="InterPro" id="IPR016419">
    <property type="entry name" value="Prepilin_Pept-dep_B_prd"/>
</dbReference>
<evidence type="ECO:0000313" key="8">
    <source>
        <dbReference type="Proteomes" id="UP000255167"/>
    </source>
</evidence>
<evidence type="ECO:0000313" key="7">
    <source>
        <dbReference type="EMBL" id="STW46541.1"/>
    </source>
</evidence>
<keyword evidence="4 6" id="KW-1133">Transmembrane helix</keyword>
<gene>
    <name evidence="7" type="ORF">NCTC9617_03063</name>
</gene>
<dbReference type="PANTHER" id="PTHR39583">
    <property type="entry name" value="TYPE II SECRETION SYSTEM PROTEIN J-RELATED"/>
    <property type="match status" value="1"/>
</dbReference>
<keyword evidence="2" id="KW-0488">Methylation</keyword>
<name>A0A060VEI5_KLEPN</name>
<comment type="subcellular location">
    <subcellularLocation>
        <location evidence="1">Membrane</location>
        <topology evidence="1">Single-pass membrane protein</topology>
    </subcellularLocation>
</comment>
<evidence type="ECO:0000256" key="2">
    <source>
        <dbReference type="ARBA" id="ARBA00022481"/>
    </source>
</evidence>
<dbReference type="GO" id="GO:0016020">
    <property type="term" value="C:membrane"/>
    <property type="evidence" value="ECO:0007669"/>
    <property type="project" value="UniProtKB-SubCell"/>
</dbReference>
<dbReference type="PANTHER" id="PTHR39583:SF3">
    <property type="entry name" value="PREPILIN PEPTIDASE-DEPENDENT PROTEIN B"/>
    <property type="match status" value="1"/>
</dbReference>
<accession>A0A060VEI5</accession>